<keyword evidence="2" id="KW-1185">Reference proteome</keyword>
<dbReference type="Proteomes" id="UP001152888">
    <property type="component" value="Unassembled WGS sequence"/>
</dbReference>
<reference evidence="1" key="1">
    <citation type="submission" date="2022-03" db="EMBL/GenBank/DDBJ databases">
        <authorList>
            <person name="Sayadi A."/>
        </authorList>
    </citation>
    <scope>NUCLEOTIDE SEQUENCE</scope>
</reference>
<accession>A0A9P0P440</accession>
<dbReference type="EMBL" id="CAKOFQ010006750">
    <property type="protein sequence ID" value="CAH1967988.1"/>
    <property type="molecule type" value="Genomic_DNA"/>
</dbReference>
<sequence length="91" mass="10351">MAACALYNFLMDTQPTVYAPANCLYQESDQNGNILSVGCDSTQSNMNPLQSCNRGNICENAKEVREHFMDYFMDEGKVPRQNNHILRNNQN</sequence>
<proteinExistence type="predicted"/>
<evidence type="ECO:0000313" key="1">
    <source>
        <dbReference type="EMBL" id="CAH1967988.1"/>
    </source>
</evidence>
<dbReference type="OrthoDB" id="8023690at2759"/>
<gene>
    <name evidence="1" type="ORF">ACAOBT_LOCUS7638</name>
</gene>
<name>A0A9P0P440_ACAOB</name>
<comment type="caution">
    <text evidence="1">The sequence shown here is derived from an EMBL/GenBank/DDBJ whole genome shotgun (WGS) entry which is preliminary data.</text>
</comment>
<organism evidence="1 2">
    <name type="scientific">Acanthoscelides obtectus</name>
    <name type="common">Bean weevil</name>
    <name type="synonym">Bruchus obtectus</name>
    <dbReference type="NCBI Taxonomy" id="200917"/>
    <lineage>
        <taxon>Eukaryota</taxon>
        <taxon>Metazoa</taxon>
        <taxon>Ecdysozoa</taxon>
        <taxon>Arthropoda</taxon>
        <taxon>Hexapoda</taxon>
        <taxon>Insecta</taxon>
        <taxon>Pterygota</taxon>
        <taxon>Neoptera</taxon>
        <taxon>Endopterygota</taxon>
        <taxon>Coleoptera</taxon>
        <taxon>Polyphaga</taxon>
        <taxon>Cucujiformia</taxon>
        <taxon>Chrysomeloidea</taxon>
        <taxon>Chrysomelidae</taxon>
        <taxon>Bruchinae</taxon>
        <taxon>Bruchini</taxon>
        <taxon>Acanthoscelides</taxon>
    </lineage>
</organism>
<dbReference type="AlphaFoldDB" id="A0A9P0P440"/>
<protein>
    <submittedName>
        <fullName evidence="1">Uncharacterized protein</fullName>
    </submittedName>
</protein>
<evidence type="ECO:0000313" key="2">
    <source>
        <dbReference type="Proteomes" id="UP001152888"/>
    </source>
</evidence>